<name>A0A699TVA5_TANCI</name>
<proteinExistence type="predicted"/>
<feature type="compositionally biased region" description="Low complexity" evidence="1">
    <location>
        <begin position="1"/>
        <end position="11"/>
    </location>
</feature>
<reference evidence="2" key="1">
    <citation type="journal article" date="2019" name="Sci. Rep.">
        <title>Draft genome of Tanacetum cinerariifolium, the natural source of mosquito coil.</title>
        <authorList>
            <person name="Yamashiro T."/>
            <person name="Shiraishi A."/>
            <person name="Satake H."/>
            <person name="Nakayama K."/>
        </authorList>
    </citation>
    <scope>NUCLEOTIDE SEQUENCE</scope>
</reference>
<feature type="region of interest" description="Disordered" evidence="1">
    <location>
        <begin position="1"/>
        <end position="52"/>
    </location>
</feature>
<dbReference type="EMBL" id="BKCJ011273712">
    <property type="protein sequence ID" value="GFD13611.1"/>
    <property type="molecule type" value="Genomic_DNA"/>
</dbReference>
<comment type="caution">
    <text evidence="2">The sequence shown here is derived from an EMBL/GenBank/DDBJ whole genome shotgun (WGS) entry which is preliminary data.</text>
</comment>
<feature type="non-terminal residue" evidence="2">
    <location>
        <position position="119"/>
    </location>
</feature>
<gene>
    <name evidence="2" type="ORF">Tci_885580</name>
</gene>
<organism evidence="2">
    <name type="scientific">Tanacetum cinerariifolium</name>
    <name type="common">Dalmatian daisy</name>
    <name type="synonym">Chrysanthemum cinerariifolium</name>
    <dbReference type="NCBI Taxonomy" id="118510"/>
    <lineage>
        <taxon>Eukaryota</taxon>
        <taxon>Viridiplantae</taxon>
        <taxon>Streptophyta</taxon>
        <taxon>Embryophyta</taxon>
        <taxon>Tracheophyta</taxon>
        <taxon>Spermatophyta</taxon>
        <taxon>Magnoliopsida</taxon>
        <taxon>eudicotyledons</taxon>
        <taxon>Gunneridae</taxon>
        <taxon>Pentapetalae</taxon>
        <taxon>asterids</taxon>
        <taxon>campanulids</taxon>
        <taxon>Asterales</taxon>
        <taxon>Asteraceae</taxon>
        <taxon>Asteroideae</taxon>
        <taxon>Anthemideae</taxon>
        <taxon>Anthemidinae</taxon>
        <taxon>Tanacetum</taxon>
    </lineage>
</organism>
<feature type="compositionally biased region" description="Gly residues" evidence="1">
    <location>
        <begin position="12"/>
        <end position="21"/>
    </location>
</feature>
<dbReference type="AlphaFoldDB" id="A0A699TVA5"/>
<evidence type="ECO:0000256" key="1">
    <source>
        <dbReference type="SAM" id="MobiDB-lite"/>
    </source>
</evidence>
<accession>A0A699TVA5</accession>
<evidence type="ECO:0000313" key="2">
    <source>
        <dbReference type="EMBL" id="GFD13611.1"/>
    </source>
</evidence>
<sequence>APGHSGARAIVGGPGAAGAGAHGAAAREHRGPAKAPHPVAASRRSSPDGQLGIRYCERQTDLEHRHLLFATKLNFDRVEALVPAEVFKGANQLLDEAIQETRRVSHELVPATLAEVGLA</sequence>
<protein>
    <submittedName>
        <fullName evidence="2">Uncharacterized protein</fullName>
    </submittedName>
</protein>
<feature type="non-terminal residue" evidence="2">
    <location>
        <position position="1"/>
    </location>
</feature>